<reference evidence="10" key="1">
    <citation type="submission" date="2022-10" db="EMBL/GenBank/DDBJ databases">
        <title>A novel bacterium of genus Hazenella, isolated from South China Sea.</title>
        <authorList>
            <person name="Huang H."/>
            <person name="Mo K."/>
            <person name="Hu Y."/>
        </authorList>
    </citation>
    <scope>NUCLEOTIDE SEQUENCE [LARGE SCALE GENOMIC DNA]</scope>
    <source>
        <strain evidence="10">IB182357</strain>
    </source>
</reference>
<comment type="subcellular location">
    <subcellularLocation>
        <location evidence="1">Cell membrane</location>
        <topology evidence="1">Lipid-anchor</topology>
    </subcellularLocation>
</comment>
<comment type="caution">
    <text evidence="9">The sequence shown here is derived from an EMBL/GenBank/DDBJ whole genome shotgun (WGS) entry which is preliminary data.</text>
</comment>
<evidence type="ECO:0000256" key="6">
    <source>
        <dbReference type="ARBA" id="ARBA00023288"/>
    </source>
</evidence>
<proteinExistence type="inferred from homology"/>
<dbReference type="Proteomes" id="UP000661691">
    <property type="component" value="Unassembled WGS sequence"/>
</dbReference>
<dbReference type="PROSITE" id="PS50983">
    <property type="entry name" value="FE_B12_PBP"/>
    <property type="match status" value="1"/>
</dbReference>
<evidence type="ECO:0000256" key="4">
    <source>
        <dbReference type="ARBA" id="ARBA00022729"/>
    </source>
</evidence>
<dbReference type="GO" id="GO:0005886">
    <property type="term" value="C:plasma membrane"/>
    <property type="evidence" value="ECO:0007669"/>
    <property type="project" value="UniProtKB-SubCell"/>
</dbReference>
<keyword evidence="10" id="KW-1185">Reference proteome</keyword>
<evidence type="ECO:0000256" key="1">
    <source>
        <dbReference type="ARBA" id="ARBA00004193"/>
    </source>
</evidence>
<evidence type="ECO:0000313" key="9">
    <source>
        <dbReference type="EMBL" id="MBD1370860.1"/>
    </source>
</evidence>
<dbReference type="PANTHER" id="PTHR30532:SF21">
    <property type="entry name" value="SIDEROPHORE-BINDING LIPOPROTEIN YFIY-RELATED"/>
    <property type="match status" value="1"/>
</dbReference>
<dbReference type="AlphaFoldDB" id="A0A926RSB2"/>
<evidence type="ECO:0000256" key="3">
    <source>
        <dbReference type="ARBA" id="ARBA00022448"/>
    </source>
</evidence>
<dbReference type="Pfam" id="PF01497">
    <property type="entry name" value="Peripla_BP_2"/>
    <property type="match status" value="1"/>
</dbReference>
<evidence type="ECO:0000259" key="8">
    <source>
        <dbReference type="PROSITE" id="PS50983"/>
    </source>
</evidence>
<dbReference type="CDD" id="cd01146">
    <property type="entry name" value="FhuD"/>
    <property type="match status" value="1"/>
</dbReference>
<dbReference type="PANTHER" id="PTHR30532">
    <property type="entry name" value="IRON III DICITRATE-BINDING PERIPLASMIC PROTEIN"/>
    <property type="match status" value="1"/>
</dbReference>
<dbReference type="InterPro" id="IPR002491">
    <property type="entry name" value="ABC_transptr_periplasmic_BD"/>
</dbReference>
<keyword evidence="5" id="KW-0564">Palmitate</keyword>
<dbReference type="FunFam" id="3.40.50.1980:FF:000018">
    <property type="entry name" value="Iron(III) dicitrate-binding periplasmic protein"/>
    <property type="match status" value="1"/>
</dbReference>
<dbReference type="SUPFAM" id="SSF53807">
    <property type="entry name" value="Helical backbone' metal receptor"/>
    <property type="match status" value="1"/>
</dbReference>
<name>A0A926RSB2_9BACL</name>
<comment type="similarity">
    <text evidence="2">Belongs to the bacterial solute-binding protein 8 family.</text>
</comment>
<dbReference type="GO" id="GO:1901678">
    <property type="term" value="P:iron coordination entity transport"/>
    <property type="evidence" value="ECO:0007669"/>
    <property type="project" value="UniProtKB-ARBA"/>
</dbReference>
<organism evidence="9 10">
    <name type="scientific">Polycladospora coralii</name>
    <dbReference type="NCBI Taxonomy" id="2771432"/>
    <lineage>
        <taxon>Bacteria</taxon>
        <taxon>Bacillati</taxon>
        <taxon>Bacillota</taxon>
        <taxon>Bacilli</taxon>
        <taxon>Bacillales</taxon>
        <taxon>Thermoactinomycetaceae</taxon>
        <taxon>Polycladospora</taxon>
    </lineage>
</organism>
<accession>A0A926RSB2</accession>
<dbReference type="PROSITE" id="PS51257">
    <property type="entry name" value="PROKAR_LIPOPROTEIN"/>
    <property type="match status" value="1"/>
</dbReference>
<evidence type="ECO:0000256" key="2">
    <source>
        <dbReference type="ARBA" id="ARBA00008814"/>
    </source>
</evidence>
<dbReference type="FunFam" id="3.40.50.1980:FF:000003">
    <property type="entry name" value="Iron ABC transporter substrate-binding protein"/>
    <property type="match status" value="1"/>
</dbReference>
<keyword evidence="6" id="KW-0449">Lipoprotein</keyword>
<dbReference type="Gene3D" id="3.40.50.1980">
    <property type="entry name" value="Nitrogenase molybdenum iron protein domain"/>
    <property type="match status" value="2"/>
</dbReference>
<feature type="domain" description="Fe/B12 periplasmic-binding" evidence="8">
    <location>
        <begin position="58"/>
        <end position="320"/>
    </location>
</feature>
<dbReference type="RefSeq" id="WP_191139232.1">
    <property type="nucleotide sequence ID" value="NZ_JACXAG020000002.1"/>
</dbReference>
<dbReference type="GO" id="GO:0030288">
    <property type="term" value="C:outer membrane-bounded periplasmic space"/>
    <property type="evidence" value="ECO:0007669"/>
    <property type="project" value="TreeGrafter"/>
</dbReference>
<feature type="signal peptide" evidence="7">
    <location>
        <begin position="1"/>
        <end position="30"/>
    </location>
</feature>
<evidence type="ECO:0000256" key="7">
    <source>
        <dbReference type="SAM" id="SignalP"/>
    </source>
</evidence>
<keyword evidence="3" id="KW-0813">Transport</keyword>
<feature type="chain" id="PRO_5039589877" evidence="7">
    <location>
        <begin position="31"/>
        <end position="322"/>
    </location>
</feature>
<dbReference type="InterPro" id="IPR051313">
    <property type="entry name" value="Bact_iron-sidero_bind"/>
</dbReference>
<dbReference type="EMBL" id="JACXAH010000002">
    <property type="protein sequence ID" value="MBD1370860.1"/>
    <property type="molecule type" value="Genomic_DNA"/>
</dbReference>
<evidence type="ECO:0000256" key="5">
    <source>
        <dbReference type="ARBA" id="ARBA00023139"/>
    </source>
</evidence>
<sequence length="322" mass="35645">MRKQKIWLSAIILTTILSIMVVGCSNTTNEATPANEGSKTRTIEHAMGKTEVPENPQKIVVLTNEGLEAVLSMGVTPVGAVESFSGKTWYPHLEDKLGDTKPVGIEMQPNLETIATLKPDLIIGNKVRQEKVYEQLSAIAPTVFAESLGGDWKNNFQLYAQALNKEEEGKKVLAEYDEKIKATKENAGDLLNEKVSVVRFLPGTMRIYQSASFSGVLLKDLGFARPENQQKEDLAVEVTHEQIPQMDGDILFYFTYSPKAGETGDQTEKEITSNPLWKNLNAVKNEKAFRVDDVIWNTAGGVLAAQIMLEDLNKTITELKSK</sequence>
<protein>
    <submittedName>
        <fullName evidence="9">Iron-siderophore ABC transporter substrate-binding protein</fullName>
    </submittedName>
</protein>
<gene>
    <name evidence="9" type="ORF">IC620_00600</name>
</gene>
<keyword evidence="4 7" id="KW-0732">Signal</keyword>
<evidence type="ECO:0000313" key="10">
    <source>
        <dbReference type="Proteomes" id="UP000661691"/>
    </source>
</evidence>